<evidence type="ECO:0000313" key="1">
    <source>
        <dbReference type="EMBL" id="KAK5088800.1"/>
    </source>
</evidence>
<keyword evidence="2" id="KW-1185">Reference proteome</keyword>
<dbReference type="PANTHER" id="PTHR40267:SF1">
    <property type="entry name" value="BLR3294 PROTEIN"/>
    <property type="match status" value="1"/>
</dbReference>
<proteinExistence type="predicted"/>
<dbReference type="Gene3D" id="3.40.50.12500">
    <property type="match status" value="1"/>
</dbReference>
<evidence type="ECO:0008006" key="3">
    <source>
        <dbReference type="Google" id="ProtNLM"/>
    </source>
</evidence>
<reference evidence="1 2" key="1">
    <citation type="submission" date="2023-08" db="EMBL/GenBank/DDBJ databases">
        <title>Black Yeasts Isolated from many extreme environments.</title>
        <authorList>
            <person name="Coleine C."/>
            <person name="Stajich J.E."/>
            <person name="Selbmann L."/>
        </authorList>
    </citation>
    <scope>NUCLEOTIDE SEQUENCE [LARGE SCALE GENOMIC DNA]</scope>
    <source>
        <strain evidence="1 2">CCFEE 5910</strain>
    </source>
</reference>
<evidence type="ECO:0000313" key="2">
    <source>
        <dbReference type="Proteomes" id="UP001309876"/>
    </source>
</evidence>
<dbReference type="EMBL" id="JAVRRJ010000002">
    <property type="protein sequence ID" value="KAK5088800.1"/>
    <property type="molecule type" value="Genomic_DNA"/>
</dbReference>
<protein>
    <recommendedName>
        <fullName evidence="3">Asp/Glu racemase</fullName>
    </recommendedName>
</protein>
<dbReference type="Proteomes" id="UP001309876">
    <property type="component" value="Unassembled WGS sequence"/>
</dbReference>
<sequence>MAPLRIRFGIIVPSSNTAMEPLITSILETVNACIPSVYTTAHFSRFRVTQISLDASAHSQFDLETILHAASLLADAKVDAILWGGTSAGWLGLDNDRQLCQAIEARFGIPAHTSTLAVLEYLQYRPDRPKLGLVTPYIKTMNDAIQDNFAKEGVTVISAEQCLSITDNVRIAEVTAEQLTEMVDRMMSLDVTTSVIAVYCTNLSAAQLVTQWEDKHRQKTLCVLDSVSIGVWGLLRKVGISTAHTGIAARWGRIFDLSL</sequence>
<dbReference type="PANTHER" id="PTHR40267">
    <property type="entry name" value="BLR3294 PROTEIN"/>
    <property type="match status" value="1"/>
</dbReference>
<organism evidence="1 2">
    <name type="scientific">Lithohypha guttulata</name>
    <dbReference type="NCBI Taxonomy" id="1690604"/>
    <lineage>
        <taxon>Eukaryota</taxon>
        <taxon>Fungi</taxon>
        <taxon>Dikarya</taxon>
        <taxon>Ascomycota</taxon>
        <taxon>Pezizomycotina</taxon>
        <taxon>Eurotiomycetes</taxon>
        <taxon>Chaetothyriomycetidae</taxon>
        <taxon>Chaetothyriales</taxon>
        <taxon>Trichomeriaceae</taxon>
        <taxon>Lithohypha</taxon>
    </lineage>
</organism>
<comment type="caution">
    <text evidence="1">The sequence shown here is derived from an EMBL/GenBank/DDBJ whole genome shotgun (WGS) entry which is preliminary data.</text>
</comment>
<gene>
    <name evidence="1" type="ORF">LTR05_003022</name>
</gene>
<dbReference type="Pfam" id="PF17645">
    <property type="entry name" value="Amdase"/>
    <property type="match status" value="1"/>
</dbReference>
<name>A0AAN7YCT8_9EURO</name>
<accession>A0AAN7YCT8</accession>
<dbReference type="PIRSF" id="PIRSF015736">
    <property type="entry name" value="MI"/>
    <property type="match status" value="1"/>
</dbReference>
<dbReference type="InterPro" id="IPR026286">
    <property type="entry name" value="MaiA/AMDase"/>
</dbReference>
<dbReference type="InterPro" id="IPR053714">
    <property type="entry name" value="Iso_Racemase_Enz_sf"/>
</dbReference>
<dbReference type="AlphaFoldDB" id="A0AAN7YCT8"/>